<keyword evidence="7" id="KW-1185">Reference proteome</keyword>
<evidence type="ECO:0000256" key="1">
    <source>
        <dbReference type="ARBA" id="ARBA00005151"/>
    </source>
</evidence>
<dbReference type="EMBL" id="CAACVS010000383">
    <property type="protein sequence ID" value="VEU41764.1"/>
    <property type="molecule type" value="Genomic_DNA"/>
</dbReference>
<feature type="compositionally biased region" description="Low complexity" evidence="4">
    <location>
        <begin position="30"/>
        <end position="49"/>
    </location>
</feature>
<dbReference type="Pfam" id="PF01521">
    <property type="entry name" value="Fe-S_biosyn"/>
    <property type="match status" value="1"/>
</dbReference>
<evidence type="ECO:0000313" key="7">
    <source>
        <dbReference type="Proteomes" id="UP000291116"/>
    </source>
</evidence>
<dbReference type="OrthoDB" id="333486at2759"/>
<proteinExistence type="inferred from homology"/>
<dbReference type="GO" id="GO:0051539">
    <property type="term" value="F:4 iron, 4 sulfur cluster binding"/>
    <property type="evidence" value="ECO:0007669"/>
    <property type="project" value="UniProtKB-KW"/>
</dbReference>
<accession>A0A448ZI93</accession>
<dbReference type="InterPro" id="IPR017870">
    <property type="entry name" value="FeS_cluster_insertion_CS"/>
</dbReference>
<keyword evidence="3" id="KW-0408">Iron</keyword>
<dbReference type="GO" id="GO:0005739">
    <property type="term" value="C:mitochondrion"/>
    <property type="evidence" value="ECO:0007669"/>
    <property type="project" value="TreeGrafter"/>
</dbReference>
<sequence length="312" mass="34125">MGNGTERTSRRSGINSMNANPTSRRAKASQEQQEQQQRQRQQQQQEQEQPPSDRTVPRPSQNTAAETAGRIGANGIPQSTPERSDKASVPSSWLGARPFSFSFRKAFFTGRLQRSAPQRTRMHSRAAARAARIATRLSGGRTHGPAPRGASVLSKNDRSVRARHLGDRLAEGRTPPYRGLSSAAAEAKGEGPPAPRRRALPTKDPIVLTEQAAERIKAILEGDNARGAVGIRLGVKRRGCNGLSYTLNYAFEEPEKDLRMEAHGVTVFVEPMALFNVVGTVMDWEETELSSEFTFKNPNSKGECGCGESFTV</sequence>
<evidence type="ECO:0000313" key="6">
    <source>
        <dbReference type="EMBL" id="VEU41764.1"/>
    </source>
</evidence>
<evidence type="ECO:0000256" key="3">
    <source>
        <dbReference type="ARBA" id="ARBA00022485"/>
    </source>
</evidence>
<dbReference type="AlphaFoldDB" id="A0A448ZI93"/>
<dbReference type="NCBIfam" id="TIGR00049">
    <property type="entry name" value="iron-sulfur cluster assembly accessory protein"/>
    <property type="match status" value="1"/>
</dbReference>
<dbReference type="InterPro" id="IPR016092">
    <property type="entry name" value="ATAP"/>
</dbReference>
<keyword evidence="3" id="KW-0411">Iron-sulfur</keyword>
<dbReference type="GO" id="GO:0051537">
    <property type="term" value="F:2 iron, 2 sulfur cluster binding"/>
    <property type="evidence" value="ECO:0007669"/>
    <property type="project" value="TreeGrafter"/>
</dbReference>
<dbReference type="InterPro" id="IPR035903">
    <property type="entry name" value="HesB-like_dom_sf"/>
</dbReference>
<organism evidence="6 7">
    <name type="scientific">Pseudo-nitzschia multistriata</name>
    <dbReference type="NCBI Taxonomy" id="183589"/>
    <lineage>
        <taxon>Eukaryota</taxon>
        <taxon>Sar</taxon>
        <taxon>Stramenopiles</taxon>
        <taxon>Ochrophyta</taxon>
        <taxon>Bacillariophyta</taxon>
        <taxon>Bacillariophyceae</taxon>
        <taxon>Bacillariophycidae</taxon>
        <taxon>Bacillariales</taxon>
        <taxon>Bacillariaceae</taxon>
        <taxon>Pseudo-nitzschia</taxon>
    </lineage>
</organism>
<evidence type="ECO:0000259" key="5">
    <source>
        <dbReference type="Pfam" id="PF01521"/>
    </source>
</evidence>
<evidence type="ECO:0000256" key="4">
    <source>
        <dbReference type="SAM" id="MobiDB-lite"/>
    </source>
</evidence>
<feature type="region of interest" description="Disordered" evidence="4">
    <location>
        <begin position="138"/>
        <end position="200"/>
    </location>
</feature>
<feature type="compositionally biased region" description="Polar residues" evidence="4">
    <location>
        <begin position="11"/>
        <end position="23"/>
    </location>
</feature>
<dbReference type="Gene3D" id="2.60.300.12">
    <property type="entry name" value="HesB-like domain"/>
    <property type="match status" value="1"/>
</dbReference>
<keyword evidence="3" id="KW-0004">4Fe-4S</keyword>
<dbReference type="GO" id="GO:0016226">
    <property type="term" value="P:iron-sulfur cluster assembly"/>
    <property type="evidence" value="ECO:0007669"/>
    <property type="project" value="InterPro"/>
</dbReference>
<dbReference type="PROSITE" id="PS01152">
    <property type="entry name" value="HESB"/>
    <property type="match status" value="1"/>
</dbReference>
<feature type="domain" description="Core" evidence="5">
    <location>
        <begin position="206"/>
        <end position="308"/>
    </location>
</feature>
<feature type="compositionally biased region" description="Basic and acidic residues" evidence="4">
    <location>
        <begin position="155"/>
        <end position="171"/>
    </location>
</feature>
<comment type="pathway">
    <text evidence="1">Cofactor biosynthesis; iron-sulfur cluster biosynthesis.</text>
</comment>
<protein>
    <recommendedName>
        <fullName evidence="5">Core domain-containing protein</fullName>
    </recommendedName>
</protein>
<dbReference type="Proteomes" id="UP000291116">
    <property type="component" value="Unassembled WGS sequence"/>
</dbReference>
<reference evidence="6 7" key="1">
    <citation type="submission" date="2019-01" db="EMBL/GenBank/DDBJ databases">
        <authorList>
            <person name="Ferrante I. M."/>
        </authorList>
    </citation>
    <scope>NUCLEOTIDE SEQUENCE [LARGE SCALE GENOMIC DNA]</scope>
    <source>
        <strain evidence="6 7">B856</strain>
    </source>
</reference>
<dbReference type="PANTHER" id="PTHR10072">
    <property type="entry name" value="IRON-SULFUR CLUSTER ASSEMBLY PROTEIN"/>
    <property type="match status" value="1"/>
</dbReference>
<keyword evidence="3" id="KW-0479">Metal-binding</keyword>
<dbReference type="SUPFAM" id="SSF89360">
    <property type="entry name" value="HesB-like domain"/>
    <property type="match status" value="1"/>
</dbReference>
<dbReference type="InterPro" id="IPR000361">
    <property type="entry name" value="ATAP_core_dom"/>
</dbReference>
<dbReference type="InterPro" id="IPR050322">
    <property type="entry name" value="Fe-S_cluster_asmbl/transfer"/>
</dbReference>
<comment type="similarity">
    <text evidence="2">Belongs to the HesB/IscA family.</text>
</comment>
<feature type="region of interest" description="Disordered" evidence="4">
    <location>
        <begin position="1"/>
        <end position="94"/>
    </location>
</feature>
<gene>
    <name evidence="6" type="ORF">PSNMU_V1.4_AUG-EV-PASAV3_0087010</name>
</gene>
<evidence type="ECO:0000256" key="2">
    <source>
        <dbReference type="ARBA" id="ARBA00006718"/>
    </source>
</evidence>
<dbReference type="PANTHER" id="PTHR10072:SF41">
    <property type="entry name" value="IRON-SULFUR CLUSTER ASSEMBLY 1 HOMOLOG, MITOCHONDRIAL"/>
    <property type="match status" value="1"/>
</dbReference>
<name>A0A448ZI93_9STRA</name>